<dbReference type="AlphaFoldDB" id="A0A9Q1KGX1"/>
<dbReference type="Proteomes" id="UP001153076">
    <property type="component" value="Unassembled WGS sequence"/>
</dbReference>
<dbReference type="InterPro" id="IPR027417">
    <property type="entry name" value="P-loop_NTPase"/>
</dbReference>
<organism evidence="1 2">
    <name type="scientific">Carnegiea gigantea</name>
    <dbReference type="NCBI Taxonomy" id="171969"/>
    <lineage>
        <taxon>Eukaryota</taxon>
        <taxon>Viridiplantae</taxon>
        <taxon>Streptophyta</taxon>
        <taxon>Embryophyta</taxon>
        <taxon>Tracheophyta</taxon>
        <taxon>Spermatophyta</taxon>
        <taxon>Magnoliopsida</taxon>
        <taxon>eudicotyledons</taxon>
        <taxon>Gunneridae</taxon>
        <taxon>Pentapetalae</taxon>
        <taxon>Caryophyllales</taxon>
        <taxon>Cactineae</taxon>
        <taxon>Cactaceae</taxon>
        <taxon>Cactoideae</taxon>
        <taxon>Echinocereeae</taxon>
        <taxon>Carnegiea</taxon>
    </lineage>
</organism>
<name>A0A9Q1KGX1_9CARY</name>
<keyword evidence="2" id="KW-1185">Reference proteome</keyword>
<dbReference type="EMBL" id="JAKOGI010000107">
    <property type="protein sequence ID" value="KAJ8444101.1"/>
    <property type="molecule type" value="Genomic_DNA"/>
</dbReference>
<evidence type="ECO:0000313" key="2">
    <source>
        <dbReference type="Proteomes" id="UP001153076"/>
    </source>
</evidence>
<gene>
    <name evidence="1" type="ORF">Cgig2_025102</name>
</gene>
<comment type="caution">
    <text evidence="1">The sequence shown here is derived from an EMBL/GenBank/DDBJ whole genome shotgun (WGS) entry which is preliminary data.</text>
</comment>
<dbReference type="OrthoDB" id="1191041at2759"/>
<protein>
    <submittedName>
        <fullName evidence="1">Uncharacterized protein</fullName>
    </submittedName>
</protein>
<sequence length="166" mass="18006">MTIKFSTQKFFSSLNTFPSSVFSQKIALSGPPDVVVSTPACIHSCLSSGSLQPKAILESLSMLIPNGHRYVAVFSPCLLLQIMIAAHCVYDSVDGNLLLSYGYEDDLRALTAHVPRSCQCLLMSATSTTAASARTTRSRMTIGVAPSFSIEERLQKQKEAISELKK</sequence>
<proteinExistence type="predicted"/>
<evidence type="ECO:0000313" key="1">
    <source>
        <dbReference type="EMBL" id="KAJ8444101.1"/>
    </source>
</evidence>
<accession>A0A9Q1KGX1</accession>
<reference evidence="1" key="1">
    <citation type="submission" date="2022-04" db="EMBL/GenBank/DDBJ databases">
        <title>Carnegiea gigantea Genome sequencing and assembly v2.</title>
        <authorList>
            <person name="Copetti D."/>
            <person name="Sanderson M.J."/>
            <person name="Burquez A."/>
            <person name="Wojciechowski M.F."/>
        </authorList>
    </citation>
    <scope>NUCLEOTIDE SEQUENCE</scope>
    <source>
        <strain evidence="1">SGP5-SGP5p</strain>
        <tissue evidence="1">Aerial part</tissue>
    </source>
</reference>
<dbReference type="Gene3D" id="3.40.50.300">
    <property type="entry name" value="P-loop containing nucleotide triphosphate hydrolases"/>
    <property type="match status" value="1"/>
</dbReference>